<evidence type="ECO:0000313" key="6">
    <source>
        <dbReference type="EMBL" id="TGA83951.1"/>
    </source>
</evidence>
<feature type="domain" description="Enoyl reductase (ER)" evidence="5">
    <location>
        <begin position="120"/>
        <end position="426"/>
    </location>
</feature>
<dbReference type="Proteomes" id="UP000297948">
    <property type="component" value="Unassembled WGS sequence"/>
</dbReference>
<evidence type="ECO:0000256" key="2">
    <source>
        <dbReference type="ARBA" id="ARBA00022553"/>
    </source>
</evidence>
<proteinExistence type="predicted"/>
<sequence length="437" mass="46465">MVDTAGAAVWGLVRSAQLEHPGRFVLVDVEAELEAEPEPDAGTRAHLEPDEVAGAKSPAHPGADEVPDAVQYAIRADEPQVVVRGGRVHVPRLVRTDTASRLLTPLGEPAWRLDTMADNATIDSVAPMPFPEALDPLAPGQVRIGVRAAGINFRDVLISLGMVPAQNGIGGEGAGVVLDVAPDVDGFAPGDRVMGVFQGAFGPVAVADSRMVAAIPDGWTFAQAAAVPVAYLTAWYGLMEIARLRPGDDVLIHTATGGVGMAAIHIARQQGARIHATAHPDKHHVLEDLGIDADHRASSRTLDFEDVFRTATGGRGFDIVLNSLAGPFIDASLRLLAPGGRFLEMGKTDIRDPQRIAAQHPDITYRVYDLITHAGPQLIHQMLSELTPRFADGGLPPLPTDAWPLSRTRHALRHMSQARHTGKLTLTIPPTPDPNGT</sequence>
<dbReference type="PANTHER" id="PTHR43775:SF51">
    <property type="entry name" value="INACTIVE PHENOLPHTHIOCEROL SYNTHESIS POLYKETIDE SYNTHASE TYPE I PKS1-RELATED"/>
    <property type="match status" value="1"/>
</dbReference>
<dbReference type="Gene3D" id="3.40.50.11460">
    <property type="match status" value="1"/>
</dbReference>
<dbReference type="Gene3D" id="3.90.180.10">
    <property type="entry name" value="Medium-chain alcohol dehydrogenases, catalytic domain"/>
    <property type="match status" value="1"/>
</dbReference>
<dbReference type="InterPro" id="IPR036291">
    <property type="entry name" value="NAD(P)-bd_dom_sf"/>
</dbReference>
<keyword evidence="3" id="KW-0808">Transferase</keyword>
<evidence type="ECO:0000256" key="3">
    <source>
        <dbReference type="ARBA" id="ARBA00022679"/>
    </source>
</evidence>
<dbReference type="CDD" id="cd05195">
    <property type="entry name" value="enoyl_red"/>
    <property type="match status" value="1"/>
</dbReference>
<dbReference type="SUPFAM" id="SSF50129">
    <property type="entry name" value="GroES-like"/>
    <property type="match status" value="1"/>
</dbReference>
<gene>
    <name evidence="6" type="ORF">E4099_31705</name>
</gene>
<dbReference type="SUPFAM" id="SSF51735">
    <property type="entry name" value="NAD(P)-binding Rossmann-fold domains"/>
    <property type="match status" value="2"/>
</dbReference>
<dbReference type="Pfam" id="PF13602">
    <property type="entry name" value="ADH_zinc_N_2"/>
    <property type="match status" value="1"/>
</dbReference>
<dbReference type="GO" id="GO:0004312">
    <property type="term" value="F:fatty acid synthase activity"/>
    <property type="evidence" value="ECO:0007669"/>
    <property type="project" value="TreeGrafter"/>
</dbReference>
<name>A0A4Z0FR06_9ACTN</name>
<keyword evidence="4" id="KW-0511">Multifunctional enzyme</keyword>
<dbReference type="GO" id="GO:0006633">
    <property type="term" value="P:fatty acid biosynthetic process"/>
    <property type="evidence" value="ECO:0007669"/>
    <property type="project" value="TreeGrafter"/>
</dbReference>
<feature type="non-terminal residue" evidence="6">
    <location>
        <position position="437"/>
    </location>
</feature>
<dbReference type="InterPro" id="IPR013154">
    <property type="entry name" value="ADH-like_N"/>
</dbReference>
<dbReference type="Pfam" id="PF22953">
    <property type="entry name" value="SpnB_Rossmann"/>
    <property type="match status" value="1"/>
</dbReference>
<evidence type="ECO:0000313" key="7">
    <source>
        <dbReference type="Proteomes" id="UP000297948"/>
    </source>
</evidence>
<keyword evidence="1" id="KW-0596">Phosphopantetheine</keyword>
<keyword evidence="2" id="KW-0597">Phosphoprotein</keyword>
<dbReference type="SMART" id="SM00829">
    <property type="entry name" value="PKS_ER"/>
    <property type="match status" value="1"/>
</dbReference>
<dbReference type="Pfam" id="PF08240">
    <property type="entry name" value="ADH_N"/>
    <property type="match status" value="1"/>
</dbReference>
<evidence type="ECO:0000259" key="5">
    <source>
        <dbReference type="SMART" id="SM00829"/>
    </source>
</evidence>
<protein>
    <recommendedName>
        <fullName evidence="5">Enoyl reductase (ER) domain-containing protein</fullName>
    </recommendedName>
</protein>
<reference evidence="6 7" key="1">
    <citation type="submission" date="2019-03" db="EMBL/GenBank/DDBJ databases">
        <authorList>
            <person name="Gonzalez-Pimentel J.L."/>
        </authorList>
    </citation>
    <scope>NUCLEOTIDE SEQUENCE [LARGE SCALE GENOMIC DNA]</scope>
    <source>
        <strain evidence="6 7">JCM 31289</strain>
    </source>
</reference>
<accession>A0A4Z0FR06</accession>
<dbReference type="EMBL" id="SRID01000635">
    <property type="protein sequence ID" value="TGA83951.1"/>
    <property type="molecule type" value="Genomic_DNA"/>
</dbReference>
<dbReference type="InterPro" id="IPR020843">
    <property type="entry name" value="ER"/>
</dbReference>
<dbReference type="FunFam" id="3.40.50.720:FF:000209">
    <property type="entry name" value="Polyketide synthase Pks12"/>
    <property type="match status" value="1"/>
</dbReference>
<dbReference type="InterPro" id="IPR011032">
    <property type="entry name" value="GroES-like_sf"/>
</dbReference>
<comment type="caution">
    <text evidence="6">The sequence shown here is derived from an EMBL/GenBank/DDBJ whole genome shotgun (WGS) entry which is preliminary data.</text>
</comment>
<evidence type="ECO:0000256" key="4">
    <source>
        <dbReference type="ARBA" id="ARBA00023268"/>
    </source>
</evidence>
<evidence type="ECO:0000256" key="1">
    <source>
        <dbReference type="ARBA" id="ARBA00022450"/>
    </source>
</evidence>
<dbReference type="InterPro" id="IPR055123">
    <property type="entry name" value="SpnB-like_Rossmann"/>
</dbReference>
<dbReference type="AlphaFoldDB" id="A0A4Z0FR06"/>
<dbReference type="GO" id="GO:0016491">
    <property type="term" value="F:oxidoreductase activity"/>
    <property type="evidence" value="ECO:0007669"/>
    <property type="project" value="InterPro"/>
</dbReference>
<keyword evidence="7" id="KW-1185">Reference proteome</keyword>
<organism evidence="6 7">
    <name type="scientific">Streptomyces palmae</name>
    <dbReference type="NCBI Taxonomy" id="1701085"/>
    <lineage>
        <taxon>Bacteria</taxon>
        <taxon>Bacillati</taxon>
        <taxon>Actinomycetota</taxon>
        <taxon>Actinomycetes</taxon>
        <taxon>Kitasatosporales</taxon>
        <taxon>Streptomycetaceae</taxon>
        <taxon>Streptomyces</taxon>
    </lineage>
</organism>
<dbReference type="PANTHER" id="PTHR43775">
    <property type="entry name" value="FATTY ACID SYNTHASE"/>
    <property type="match status" value="1"/>
</dbReference>
<dbReference type="InterPro" id="IPR050091">
    <property type="entry name" value="PKS_NRPS_Biosynth_Enz"/>
</dbReference>